<evidence type="ECO:0000313" key="9">
    <source>
        <dbReference type="Proteomes" id="UP000245946"/>
    </source>
</evidence>
<evidence type="ECO:0000256" key="7">
    <source>
        <dbReference type="SAM" id="MobiDB-lite"/>
    </source>
</evidence>
<feature type="compositionally biased region" description="Polar residues" evidence="7">
    <location>
        <begin position="91"/>
        <end position="101"/>
    </location>
</feature>
<feature type="region of interest" description="Disordered" evidence="7">
    <location>
        <begin position="1"/>
        <end position="78"/>
    </location>
</feature>
<feature type="compositionally biased region" description="Polar residues" evidence="7">
    <location>
        <begin position="763"/>
        <end position="777"/>
    </location>
</feature>
<feature type="region of interest" description="Disordered" evidence="7">
    <location>
        <begin position="190"/>
        <end position="236"/>
    </location>
</feature>
<dbReference type="GeneID" id="37270992"/>
<dbReference type="STRING" id="58919.A0A316Z208"/>
<feature type="region of interest" description="Disordered" evidence="7">
    <location>
        <begin position="1590"/>
        <end position="1629"/>
    </location>
</feature>
<dbReference type="SUPFAM" id="SSF117281">
    <property type="entry name" value="Kelch motif"/>
    <property type="match status" value="1"/>
</dbReference>
<dbReference type="SUPFAM" id="SSF50965">
    <property type="entry name" value="Galactose oxidase, central domain"/>
    <property type="match status" value="1"/>
</dbReference>
<feature type="coiled-coil region" evidence="6">
    <location>
        <begin position="1078"/>
        <end position="1154"/>
    </location>
</feature>
<dbReference type="Gene3D" id="1.20.5.170">
    <property type="match status" value="1"/>
</dbReference>
<dbReference type="EMBL" id="KZ819307">
    <property type="protein sequence ID" value="PWN94998.1"/>
    <property type="molecule type" value="Genomic_DNA"/>
</dbReference>
<dbReference type="SMART" id="SM00612">
    <property type="entry name" value="Kelch"/>
    <property type="match status" value="2"/>
</dbReference>
<evidence type="ECO:0000256" key="3">
    <source>
        <dbReference type="ARBA" id="ARBA00022490"/>
    </source>
</evidence>
<dbReference type="Pfam" id="PF24681">
    <property type="entry name" value="Kelch_KLHDC2_KLHL20_DRC7"/>
    <property type="match status" value="1"/>
</dbReference>
<feature type="region of interest" description="Disordered" evidence="7">
    <location>
        <begin position="688"/>
        <end position="814"/>
    </location>
</feature>
<evidence type="ECO:0008006" key="10">
    <source>
        <dbReference type="Google" id="ProtNLM"/>
    </source>
</evidence>
<gene>
    <name evidence="8" type="ORF">FA09DRAFT_332420</name>
</gene>
<evidence type="ECO:0000256" key="4">
    <source>
        <dbReference type="ARBA" id="ARBA00022737"/>
    </source>
</evidence>
<proteinExistence type="predicted"/>
<dbReference type="InterPro" id="IPR015915">
    <property type="entry name" value="Kelch-typ_b-propeller"/>
</dbReference>
<keyword evidence="5 6" id="KW-0175">Coiled coil</keyword>
<dbReference type="OrthoDB" id="45365at2759"/>
<feature type="region of interest" description="Disordered" evidence="7">
    <location>
        <begin position="604"/>
        <end position="673"/>
    </location>
</feature>
<feature type="region of interest" description="Disordered" evidence="7">
    <location>
        <begin position="1482"/>
        <end position="1509"/>
    </location>
</feature>
<protein>
    <recommendedName>
        <fullName evidence="10">Galactose oxidase</fullName>
    </recommendedName>
</protein>
<feature type="region of interest" description="Disordered" evidence="7">
    <location>
        <begin position="1199"/>
        <end position="1218"/>
    </location>
</feature>
<feature type="compositionally biased region" description="Low complexity" evidence="7">
    <location>
        <begin position="689"/>
        <end position="702"/>
    </location>
</feature>
<feature type="region of interest" description="Disordered" evidence="7">
    <location>
        <begin position="91"/>
        <end position="171"/>
    </location>
</feature>
<accession>A0A316Z208</accession>
<feature type="compositionally biased region" description="Low complexity" evidence="7">
    <location>
        <begin position="145"/>
        <end position="157"/>
    </location>
</feature>
<dbReference type="PANTHER" id="PTHR23244">
    <property type="entry name" value="KELCH REPEAT DOMAIN"/>
    <property type="match status" value="1"/>
</dbReference>
<reference evidence="8 9" key="1">
    <citation type="journal article" date="2018" name="Mol. Biol. Evol.">
        <title>Broad Genomic Sampling Reveals a Smut Pathogenic Ancestry of the Fungal Clade Ustilaginomycotina.</title>
        <authorList>
            <person name="Kijpornyongpan T."/>
            <person name="Mondo S.J."/>
            <person name="Barry K."/>
            <person name="Sandor L."/>
            <person name="Lee J."/>
            <person name="Lipzen A."/>
            <person name="Pangilinan J."/>
            <person name="LaButti K."/>
            <person name="Hainaut M."/>
            <person name="Henrissat B."/>
            <person name="Grigoriev I.V."/>
            <person name="Spatafora J.W."/>
            <person name="Aime M.C."/>
        </authorList>
    </citation>
    <scope>NUCLEOTIDE SEQUENCE [LARGE SCALE GENOMIC DNA]</scope>
    <source>
        <strain evidence="8 9">MCA 4186</strain>
    </source>
</reference>
<evidence type="ECO:0000256" key="6">
    <source>
        <dbReference type="SAM" id="Coils"/>
    </source>
</evidence>
<dbReference type="GO" id="GO:0051285">
    <property type="term" value="C:cell cortex of cell tip"/>
    <property type="evidence" value="ECO:0007669"/>
    <property type="project" value="TreeGrafter"/>
</dbReference>
<comment type="subcellular location">
    <subcellularLocation>
        <location evidence="1">Cytoplasm</location>
    </subcellularLocation>
</comment>
<organism evidence="8 9">
    <name type="scientific">Tilletiopsis washingtonensis</name>
    <dbReference type="NCBI Taxonomy" id="58919"/>
    <lineage>
        <taxon>Eukaryota</taxon>
        <taxon>Fungi</taxon>
        <taxon>Dikarya</taxon>
        <taxon>Basidiomycota</taxon>
        <taxon>Ustilaginomycotina</taxon>
        <taxon>Exobasidiomycetes</taxon>
        <taxon>Entylomatales</taxon>
        <taxon>Entylomatales incertae sedis</taxon>
        <taxon>Tilletiopsis</taxon>
    </lineage>
</organism>
<feature type="compositionally biased region" description="Basic and acidic residues" evidence="7">
    <location>
        <begin position="1325"/>
        <end position="1335"/>
    </location>
</feature>
<feature type="compositionally biased region" description="Low complexity" evidence="7">
    <location>
        <begin position="198"/>
        <end position="214"/>
    </location>
</feature>
<evidence type="ECO:0000256" key="5">
    <source>
        <dbReference type="ARBA" id="ARBA00023054"/>
    </source>
</evidence>
<sequence>MAIFGKKKDKNAAGATPSVEGSTTNSPPLDGARSPTSRDGHGAQQPEGILRSGGAPEGILRSGPGSGGGSHNASGSISGTLAGLNSGAGSSFAPSANGSQAGSLRGPGGPPQGLGMGSMGPAGGPGGASGFKFGGGAAAPRQDYGSSSSGIPGPASGVRVRKQSQDSIGSAGGYGVANMGASGMMSVGSNMGPGGPISGLPPSSGAGMGPPVAGAPGGIPGAPGAPGVPGGSTRSQSVVYPWSQRSLVMNPPRFLDETRQAPPGALSPSPFPRYGHAANSLASAAGEVYLFGGLVRESVKNDLYTVYVDKVIQPPGTAPPGAPPGTVALGGGVNATLVQTTGEIPPPRVGHATVLVSNVLILWGGDTKVRADDKQDEGLYLLNLSTREWTRVRHSSESPDAGPVGRYGHTVSIVGSRFYVFGGQVDGTFMNDIWSFDLNSLKSTPTWELLRPAGTAVPPRRTGHASVTYRDRIFVFGGTDGQYHYNDTWCYDVTTNSWEELSCIGYIPVPREGHATCLVDDVMYIFGGRGVDGKDLGDLASFKISNQRWYMFANMGPSPSGRSGHALTAYQNKVVVLGGESFTGGKPDDPATVYVLDTGKIKYPPDSKSGSARKSTLPGGAAPAPGIAPAPGAAAAPGADPSRNMSPVAEDARRAASPTQAGARGPQTNGLMSAVAPVSSPIDAQAKTPYGAAAPADVPARAMSPTQQTVREQRAAALQGGGPTSGMQAPSILAVQQQQQQQQAQQQPGPTLQAQQPAPYNGPRSQRSLENMRSQAASPPARGLNGSLDRNASPAPGDAFHYGRGASPPVQANGSSLAGVMGGVPSSAEVESLRRREQWMRAALAMAAKRGFIAPEQLDMPDGSSINSSEAELNLDDLDTGAEGSEKDRVLRALITLKTQLASAKAEVARQAQGESERLAESDRARSSAVQEAAFYRAKLHALESDNMPEAARLDSERLTSFEQQLSRTLRDNGDFERQLTRLQEELALERQLRESAEERLSETSKRAMAAEGAQMRSHDELAALQKRAYTNESLLREHKEKVSTLQSLATRHQSDHDAARGQLDEANLSLERHVSALVEVQAALAAANARASEHERLHHSHRELVQQHEGSINRLRADLQAKTTEAESHASRAAELESLVQHHRSEAESQRQAASGSLASVLALHQQRAATREASGGANAEIPAHVDQKLRALSDEAEQLRQLQSQSRSAADTSAAALQEMRERNIGLEKQHSGLRSELSAMRSQLAIALQEVARFKHQAAERDVEIRDRSRAAEAATVKMGLLRQYMGDRGVPIPGDDDLSAKGGYADRRIRELEKEIDDSARELQEAQDRLRQSSQRASELERELASAGSSRGGGAGDEELERRAVNAERELASATASHRERMATLETDYNTAVSFVKGTEKMLRRMKDELTKYKTENATLQNELAGARSGAVPAGEAAGEAAKDIEALRTRLADVTRQSEEIALENRELERRLASLISEQKDTHDRSRDLQDTNADAARRQHELEDEIARLESNLNSVRREMQETMTLNQHLSNELGQASKAGGALSGSSTAAISRDLSAAQAANEQLRAENGSLAQRLQDTEDKLGLLLGNMEGSHGSDHQARDSQAFSITSELDRWEGQQPPA</sequence>
<dbReference type="InterPro" id="IPR011043">
    <property type="entry name" value="Gal_Oxase/kelch_b-propeller"/>
</dbReference>
<name>A0A316Z208_9BASI</name>
<dbReference type="Gene3D" id="2.120.10.80">
    <property type="entry name" value="Kelch-type beta propeller"/>
    <property type="match status" value="1"/>
</dbReference>
<keyword evidence="4" id="KW-0677">Repeat</keyword>
<evidence type="ECO:0000256" key="1">
    <source>
        <dbReference type="ARBA" id="ARBA00004496"/>
    </source>
</evidence>
<dbReference type="PANTHER" id="PTHR23244:SF456">
    <property type="entry name" value="MULTIPLE EPIDERMAL GROWTH FACTOR-LIKE DOMAINS PROTEIN 8"/>
    <property type="match status" value="1"/>
</dbReference>
<dbReference type="GO" id="GO:0061245">
    <property type="term" value="P:establishment or maintenance of bipolar cell polarity"/>
    <property type="evidence" value="ECO:0007669"/>
    <property type="project" value="TreeGrafter"/>
</dbReference>
<feature type="compositionally biased region" description="Low complexity" evidence="7">
    <location>
        <begin position="728"/>
        <end position="759"/>
    </location>
</feature>
<feature type="compositionally biased region" description="Low complexity" evidence="7">
    <location>
        <begin position="1201"/>
        <end position="1212"/>
    </location>
</feature>
<feature type="coiled-coil region" evidence="6">
    <location>
        <begin position="966"/>
        <end position="1014"/>
    </location>
</feature>
<dbReference type="RefSeq" id="XP_025595277.1">
    <property type="nucleotide sequence ID" value="XM_025743448.1"/>
</dbReference>
<keyword evidence="3" id="KW-0963">Cytoplasm</keyword>
<dbReference type="InterPro" id="IPR006652">
    <property type="entry name" value="Kelch_1"/>
</dbReference>
<dbReference type="FunFam" id="2.120.10.80:FF:000049">
    <property type="entry name" value="Cell polarity protein (Tea1)"/>
    <property type="match status" value="1"/>
</dbReference>
<evidence type="ECO:0000256" key="2">
    <source>
        <dbReference type="ARBA" id="ARBA00022441"/>
    </source>
</evidence>
<feature type="compositionally biased region" description="Gly residues" evidence="7">
    <location>
        <begin position="105"/>
        <end position="137"/>
    </location>
</feature>
<dbReference type="Proteomes" id="UP000245946">
    <property type="component" value="Unassembled WGS sequence"/>
</dbReference>
<evidence type="ECO:0000313" key="8">
    <source>
        <dbReference type="EMBL" id="PWN94998.1"/>
    </source>
</evidence>
<feature type="region of interest" description="Disordered" evidence="7">
    <location>
        <begin position="1325"/>
        <end position="1364"/>
    </location>
</feature>
<keyword evidence="9" id="KW-1185">Reference proteome</keyword>
<keyword evidence="2" id="KW-0880">Kelch repeat</keyword>
<feature type="compositionally biased region" description="Low complexity" evidence="7">
    <location>
        <begin position="618"/>
        <end position="639"/>
    </location>
</feature>